<keyword evidence="8" id="KW-1185">Reference proteome</keyword>
<organism evidence="7 8">
    <name type="scientific">Sphaerisporangium rubeum</name>
    <dbReference type="NCBI Taxonomy" id="321317"/>
    <lineage>
        <taxon>Bacteria</taxon>
        <taxon>Bacillati</taxon>
        <taxon>Actinomycetota</taxon>
        <taxon>Actinomycetes</taxon>
        <taxon>Streptosporangiales</taxon>
        <taxon>Streptosporangiaceae</taxon>
        <taxon>Sphaerisporangium</taxon>
    </lineage>
</organism>
<dbReference type="GO" id="GO:0006352">
    <property type="term" value="P:DNA-templated transcription initiation"/>
    <property type="evidence" value="ECO:0007669"/>
    <property type="project" value="InterPro"/>
</dbReference>
<comment type="caution">
    <text evidence="7">The sequence shown here is derived from an EMBL/GenBank/DDBJ whole genome shotgun (WGS) entry which is preliminary data.</text>
</comment>
<dbReference type="Proteomes" id="UP000555564">
    <property type="component" value="Unassembled WGS sequence"/>
</dbReference>
<keyword evidence="5" id="KW-0804">Transcription</keyword>
<dbReference type="Gene3D" id="1.10.1740.10">
    <property type="match status" value="1"/>
</dbReference>
<dbReference type="PANTHER" id="PTHR43133">
    <property type="entry name" value="RNA POLYMERASE ECF-TYPE SIGMA FACTO"/>
    <property type="match status" value="1"/>
</dbReference>
<evidence type="ECO:0000256" key="5">
    <source>
        <dbReference type="ARBA" id="ARBA00023163"/>
    </source>
</evidence>
<protein>
    <submittedName>
        <fullName evidence="7">RNA polymerase sigma factor (Sigma-70 family)</fullName>
    </submittedName>
</protein>
<proteinExistence type="inferred from homology"/>
<dbReference type="Pfam" id="PF04542">
    <property type="entry name" value="Sigma70_r2"/>
    <property type="match status" value="1"/>
</dbReference>
<dbReference type="SUPFAM" id="SSF88946">
    <property type="entry name" value="Sigma2 domain of RNA polymerase sigma factors"/>
    <property type="match status" value="1"/>
</dbReference>
<dbReference type="Gene3D" id="1.10.10.10">
    <property type="entry name" value="Winged helix-like DNA-binding domain superfamily/Winged helix DNA-binding domain"/>
    <property type="match status" value="1"/>
</dbReference>
<keyword evidence="2" id="KW-0805">Transcription regulation</keyword>
<feature type="domain" description="RNA polymerase sigma-70 region 2" evidence="6">
    <location>
        <begin position="17"/>
        <end position="84"/>
    </location>
</feature>
<dbReference type="InterPro" id="IPR013325">
    <property type="entry name" value="RNA_pol_sigma_r2"/>
</dbReference>
<dbReference type="InterPro" id="IPR039425">
    <property type="entry name" value="RNA_pol_sigma-70-like"/>
</dbReference>
<gene>
    <name evidence="7" type="ORF">BJ992_001982</name>
</gene>
<evidence type="ECO:0000256" key="1">
    <source>
        <dbReference type="ARBA" id="ARBA00010641"/>
    </source>
</evidence>
<dbReference type="InterPro" id="IPR013324">
    <property type="entry name" value="RNA_pol_sigma_r3/r4-like"/>
</dbReference>
<evidence type="ECO:0000259" key="6">
    <source>
        <dbReference type="Pfam" id="PF04542"/>
    </source>
</evidence>
<dbReference type="GO" id="GO:0016987">
    <property type="term" value="F:sigma factor activity"/>
    <property type="evidence" value="ECO:0007669"/>
    <property type="project" value="UniProtKB-KW"/>
</dbReference>
<comment type="similarity">
    <text evidence="1">Belongs to the sigma-70 factor family. ECF subfamily.</text>
</comment>
<dbReference type="SUPFAM" id="SSF88659">
    <property type="entry name" value="Sigma3 and sigma4 domains of RNA polymerase sigma factors"/>
    <property type="match status" value="1"/>
</dbReference>
<accession>A0A7X0M774</accession>
<reference evidence="7 8" key="1">
    <citation type="submission" date="2020-08" db="EMBL/GenBank/DDBJ databases">
        <title>Sequencing the genomes of 1000 actinobacteria strains.</title>
        <authorList>
            <person name="Klenk H.-P."/>
        </authorList>
    </citation>
    <scope>NUCLEOTIDE SEQUENCE [LARGE SCALE GENOMIC DNA]</scope>
    <source>
        <strain evidence="7 8">DSM 44936</strain>
    </source>
</reference>
<dbReference type="PANTHER" id="PTHR43133:SF8">
    <property type="entry name" value="RNA POLYMERASE SIGMA FACTOR HI_1459-RELATED"/>
    <property type="match status" value="1"/>
</dbReference>
<dbReference type="InterPro" id="IPR036388">
    <property type="entry name" value="WH-like_DNA-bd_sf"/>
</dbReference>
<dbReference type="RefSeq" id="WP_246496592.1">
    <property type="nucleotide sequence ID" value="NZ_BAAALO010000037.1"/>
</dbReference>
<dbReference type="AlphaFoldDB" id="A0A7X0M774"/>
<evidence type="ECO:0000256" key="2">
    <source>
        <dbReference type="ARBA" id="ARBA00023015"/>
    </source>
</evidence>
<dbReference type="InterPro" id="IPR014284">
    <property type="entry name" value="RNA_pol_sigma-70_dom"/>
</dbReference>
<evidence type="ECO:0000256" key="3">
    <source>
        <dbReference type="ARBA" id="ARBA00023082"/>
    </source>
</evidence>
<keyword evidence="3" id="KW-0731">Sigma factor</keyword>
<dbReference type="GO" id="GO:0003677">
    <property type="term" value="F:DNA binding"/>
    <property type="evidence" value="ECO:0007669"/>
    <property type="project" value="UniProtKB-KW"/>
</dbReference>
<dbReference type="InterPro" id="IPR007627">
    <property type="entry name" value="RNA_pol_sigma70_r2"/>
</dbReference>
<sequence length="174" mass="19758">MTPMSHDFLDERSWRELVDRYGHRMWAVARAFGLSAADASDAVQAAWLRLAEHHHTVRDPARVGAWLVTVTRNEACRMTRHTARHHPGLPDDLPAPRTPDPMTTVLDTDEAHRLWSAVKRLRSPCPALLRLMATAPEARYTQISHHLDMPIGSIGPTRSRCLAQLRAIWQQENP</sequence>
<evidence type="ECO:0000256" key="4">
    <source>
        <dbReference type="ARBA" id="ARBA00023125"/>
    </source>
</evidence>
<dbReference type="EMBL" id="JACHIU010000001">
    <property type="protein sequence ID" value="MBB6472551.1"/>
    <property type="molecule type" value="Genomic_DNA"/>
</dbReference>
<dbReference type="NCBIfam" id="TIGR02937">
    <property type="entry name" value="sigma70-ECF"/>
    <property type="match status" value="1"/>
</dbReference>
<keyword evidence="4" id="KW-0238">DNA-binding</keyword>
<name>A0A7X0M774_9ACTN</name>
<evidence type="ECO:0000313" key="7">
    <source>
        <dbReference type="EMBL" id="MBB6472551.1"/>
    </source>
</evidence>
<evidence type="ECO:0000313" key="8">
    <source>
        <dbReference type="Proteomes" id="UP000555564"/>
    </source>
</evidence>